<protein>
    <submittedName>
        <fullName evidence="2">Uncharacterized protein</fullName>
    </submittedName>
</protein>
<feature type="region of interest" description="Disordered" evidence="1">
    <location>
        <begin position="48"/>
        <end position="93"/>
    </location>
</feature>
<dbReference type="EMBL" id="CAUEEQ010073290">
    <property type="protein sequence ID" value="CAJ0966278.1"/>
    <property type="molecule type" value="Genomic_DNA"/>
</dbReference>
<comment type="caution">
    <text evidence="2">The sequence shown here is derived from an EMBL/GenBank/DDBJ whole genome shotgun (WGS) entry which is preliminary data.</text>
</comment>
<dbReference type="Proteomes" id="UP001176940">
    <property type="component" value="Unassembled WGS sequence"/>
</dbReference>
<evidence type="ECO:0000256" key="1">
    <source>
        <dbReference type="SAM" id="MobiDB-lite"/>
    </source>
</evidence>
<evidence type="ECO:0000313" key="3">
    <source>
        <dbReference type="Proteomes" id="UP001176940"/>
    </source>
</evidence>
<sequence>MTLEDEPPPELGKEVKVYELGRSTENECVTPIRAKPLHRTYFHHAQVGAQQRHAPAAPSQQSLISDVTPRGRSAASIPSKRQLDEPRPYRGRM</sequence>
<organism evidence="2 3">
    <name type="scientific">Ranitomeya imitator</name>
    <name type="common">mimic poison frog</name>
    <dbReference type="NCBI Taxonomy" id="111125"/>
    <lineage>
        <taxon>Eukaryota</taxon>
        <taxon>Metazoa</taxon>
        <taxon>Chordata</taxon>
        <taxon>Craniata</taxon>
        <taxon>Vertebrata</taxon>
        <taxon>Euteleostomi</taxon>
        <taxon>Amphibia</taxon>
        <taxon>Batrachia</taxon>
        <taxon>Anura</taxon>
        <taxon>Neobatrachia</taxon>
        <taxon>Hyloidea</taxon>
        <taxon>Dendrobatidae</taxon>
        <taxon>Dendrobatinae</taxon>
        <taxon>Ranitomeya</taxon>
    </lineage>
</organism>
<feature type="compositionally biased region" description="Basic and acidic residues" evidence="1">
    <location>
        <begin position="81"/>
        <end position="93"/>
    </location>
</feature>
<name>A0ABN9MHY0_9NEOB</name>
<accession>A0ABN9MHY0</accession>
<proteinExistence type="predicted"/>
<keyword evidence="3" id="KW-1185">Reference proteome</keyword>
<evidence type="ECO:0000313" key="2">
    <source>
        <dbReference type="EMBL" id="CAJ0966278.1"/>
    </source>
</evidence>
<gene>
    <name evidence="2" type="ORF">RIMI_LOCUS21131834</name>
</gene>
<reference evidence="2" key="1">
    <citation type="submission" date="2023-07" db="EMBL/GenBank/DDBJ databases">
        <authorList>
            <person name="Stuckert A."/>
        </authorList>
    </citation>
    <scope>NUCLEOTIDE SEQUENCE</scope>
</reference>